<dbReference type="PANTHER" id="PTHR33219:SF14">
    <property type="entry name" value="PROTEIN COFACTOR ASSEMBLY OF COMPLEX C SUBUNIT B CCB3, CHLOROPLASTIC-RELATED"/>
    <property type="match status" value="1"/>
</dbReference>
<proteinExistence type="inferred from homology"/>
<comment type="caution">
    <text evidence="3">The sequence shown here is derived from an EMBL/GenBank/DDBJ whole genome shotgun (WGS) entry which is preliminary data.</text>
</comment>
<accession>A0A852TKE7</accession>
<dbReference type="EMBL" id="JACCBX010000015">
    <property type="protein sequence ID" value="NYE08651.1"/>
    <property type="molecule type" value="Genomic_DNA"/>
</dbReference>
<reference evidence="4" key="2">
    <citation type="submission" date="2020-08" db="EMBL/GenBank/DDBJ databases">
        <title>The Agave Microbiome: Exploring the role of microbial communities in plant adaptations to desert environments.</title>
        <authorList>
            <person name="Partida-Martinez L.P."/>
        </authorList>
    </citation>
    <scope>NUCLEOTIDE SEQUENCE [LARGE SCALE GENOMIC DNA]</scope>
    <source>
        <strain evidence="4">AT2.8</strain>
    </source>
</reference>
<dbReference type="GO" id="GO:0016020">
    <property type="term" value="C:membrane"/>
    <property type="evidence" value="ECO:0007669"/>
    <property type="project" value="InterPro"/>
</dbReference>
<keyword evidence="2" id="KW-1133">Transmembrane helix</keyword>
<protein>
    <submittedName>
        <fullName evidence="3">YggT family protein</fullName>
    </submittedName>
</protein>
<feature type="transmembrane region" description="Helical" evidence="2">
    <location>
        <begin position="15"/>
        <end position="34"/>
    </location>
</feature>
<organism evidence="3 4">
    <name type="scientific">Neobacillus niacini</name>
    <dbReference type="NCBI Taxonomy" id="86668"/>
    <lineage>
        <taxon>Bacteria</taxon>
        <taxon>Bacillati</taxon>
        <taxon>Bacillota</taxon>
        <taxon>Bacilli</taxon>
        <taxon>Bacillales</taxon>
        <taxon>Bacillaceae</taxon>
        <taxon>Neobacillus</taxon>
    </lineage>
</organism>
<evidence type="ECO:0000256" key="1">
    <source>
        <dbReference type="ARBA" id="ARBA00010894"/>
    </source>
</evidence>
<keyword evidence="2" id="KW-0472">Membrane</keyword>
<dbReference type="Proteomes" id="UP000548423">
    <property type="component" value="Unassembled WGS sequence"/>
</dbReference>
<reference evidence="4" key="1">
    <citation type="submission" date="2020-07" db="EMBL/GenBank/DDBJ databases">
        <authorList>
            <person name="Partida-Martinez L."/>
            <person name="Huntemann M."/>
            <person name="Clum A."/>
            <person name="Wang J."/>
            <person name="Palaniappan K."/>
            <person name="Ritter S."/>
            <person name="Chen I.-M."/>
            <person name="Stamatis D."/>
            <person name="Reddy T."/>
            <person name="O'Malley R."/>
            <person name="Daum C."/>
            <person name="Shapiro N."/>
            <person name="Ivanova N."/>
            <person name="Kyrpides N."/>
            <person name="Woyke T."/>
        </authorList>
    </citation>
    <scope>NUCLEOTIDE SEQUENCE [LARGE SCALE GENOMIC DNA]</scope>
    <source>
        <strain evidence="4">AT2.8</strain>
    </source>
</reference>
<keyword evidence="2" id="KW-0812">Transmembrane</keyword>
<dbReference type="Pfam" id="PF02325">
    <property type="entry name" value="CCB3_YggT"/>
    <property type="match status" value="1"/>
</dbReference>
<feature type="transmembrane region" description="Helical" evidence="2">
    <location>
        <begin position="55"/>
        <end position="76"/>
    </location>
</feature>
<evidence type="ECO:0000313" key="3">
    <source>
        <dbReference type="EMBL" id="NYE08651.1"/>
    </source>
</evidence>
<dbReference type="InterPro" id="IPR003425">
    <property type="entry name" value="CCB3/YggT"/>
</dbReference>
<sequence>MGTNIMVVANYIYDIYYWLILINIFGSWFPQFQTSKIGSLVGRLVNPYLSIFRKFIPPLGMIDFSPIIAIFAYSFIGRFALEGLKQLLIILGAF</sequence>
<name>A0A852TKE7_9BACI</name>
<comment type="similarity">
    <text evidence="1">Belongs to the YggT family.</text>
</comment>
<dbReference type="PANTHER" id="PTHR33219">
    <property type="entry name" value="YLMG HOMOLOG PROTEIN 2, CHLOROPLASTIC"/>
    <property type="match status" value="1"/>
</dbReference>
<gene>
    <name evidence="3" type="ORF">F4694_005500</name>
</gene>
<dbReference type="AlphaFoldDB" id="A0A852TKE7"/>
<evidence type="ECO:0000256" key="2">
    <source>
        <dbReference type="SAM" id="Phobius"/>
    </source>
</evidence>
<evidence type="ECO:0000313" key="4">
    <source>
        <dbReference type="Proteomes" id="UP000548423"/>
    </source>
</evidence>